<protein>
    <recommendedName>
        <fullName evidence="4">Alkaline shock response membrane anchor protein AmaP</fullName>
    </recommendedName>
</protein>
<dbReference type="OrthoDB" id="4951169at2"/>
<evidence type="ECO:0008006" key="4">
    <source>
        <dbReference type="Google" id="ProtNLM"/>
    </source>
</evidence>
<evidence type="ECO:0000256" key="1">
    <source>
        <dbReference type="SAM" id="Phobius"/>
    </source>
</evidence>
<dbReference type="Proteomes" id="UP000181917">
    <property type="component" value="Unassembled WGS sequence"/>
</dbReference>
<keyword evidence="1" id="KW-1133">Transmembrane helix</keyword>
<evidence type="ECO:0000313" key="3">
    <source>
        <dbReference type="Proteomes" id="UP000181917"/>
    </source>
</evidence>
<dbReference type="EMBL" id="FNKH01000002">
    <property type="protein sequence ID" value="SDQ61551.1"/>
    <property type="molecule type" value="Genomic_DNA"/>
</dbReference>
<keyword evidence="3" id="KW-1185">Reference proteome</keyword>
<accession>A0A1H1CBF2</accession>
<name>A0A1H1CBF2_9MICC</name>
<feature type="transmembrane region" description="Helical" evidence="1">
    <location>
        <begin position="88"/>
        <end position="107"/>
    </location>
</feature>
<organism evidence="2 3">
    <name type="scientific">Crystallibacter crystallopoietes</name>
    <dbReference type="NCBI Taxonomy" id="37928"/>
    <lineage>
        <taxon>Bacteria</taxon>
        <taxon>Bacillati</taxon>
        <taxon>Actinomycetota</taxon>
        <taxon>Actinomycetes</taxon>
        <taxon>Micrococcales</taxon>
        <taxon>Micrococcaceae</taxon>
        <taxon>Crystallibacter</taxon>
    </lineage>
</organism>
<reference evidence="2 3" key="1">
    <citation type="submission" date="2016-10" db="EMBL/GenBank/DDBJ databases">
        <authorList>
            <person name="de Groot N.N."/>
        </authorList>
    </citation>
    <scope>NUCLEOTIDE SEQUENCE [LARGE SCALE GENOMIC DNA]</scope>
    <source>
        <strain evidence="2 3">DSM 20117</strain>
    </source>
</reference>
<dbReference type="AlphaFoldDB" id="A0A1H1CBF2"/>
<proteinExistence type="predicted"/>
<gene>
    <name evidence="2" type="ORF">SAMN04489742_1838</name>
</gene>
<evidence type="ECO:0000313" key="2">
    <source>
        <dbReference type="EMBL" id="SDQ61551.1"/>
    </source>
</evidence>
<feature type="transmembrane region" description="Helical" evidence="1">
    <location>
        <begin position="37"/>
        <end position="56"/>
    </location>
</feature>
<dbReference type="RefSeq" id="WP_083339668.1">
    <property type="nucleotide sequence ID" value="NZ_CP018863.1"/>
</dbReference>
<dbReference type="STRING" id="37928.SAMN04489742_1838"/>
<keyword evidence="1" id="KW-0472">Membrane</keyword>
<keyword evidence="1" id="KW-0812">Transmembrane</keyword>
<sequence length="210" mass="22896">MSGTDYQEHYDGPATAYEAGDRFNDRLALRETRSSRAPAAIIAAVLVSLICLYVLLEAALKAIGQPAWLLEPRDFAAWLNRLPENVPTLILGTSGVLILFAGLFFFLQGVLPGHLHRHVLPSRRGIAVVDDEVLASSLARRARTRANVTEEQVLVTVSRTLVEVQLRPTSGIPVEASAIQSAVEDELQRSHIDPMPEVRVRVSTSGVVGQ</sequence>